<evidence type="ECO:0000259" key="2">
    <source>
        <dbReference type="PROSITE" id="PS50969"/>
    </source>
</evidence>
<feature type="compositionally biased region" description="Polar residues" evidence="1">
    <location>
        <begin position="37"/>
        <end position="68"/>
    </location>
</feature>
<evidence type="ECO:0000256" key="1">
    <source>
        <dbReference type="SAM" id="MobiDB-lite"/>
    </source>
</evidence>
<dbReference type="InterPro" id="IPR004274">
    <property type="entry name" value="FCP1_dom"/>
</dbReference>
<dbReference type="NCBIfam" id="TIGR02251">
    <property type="entry name" value="HIF-SF_euk"/>
    <property type="match status" value="1"/>
</dbReference>
<sequence>MDSEKTAPLGGSGDVQIAQESNAHVAVTDPSGPTPPVRTSSIQSVPVLDDSSSMTVTSKPPPSASTVGTEVPPTALNTNTSSSQKRNSLLAAPARTSSTENVAEQSPTSTSSTAVTATRDVDVTSTTSRKRRRRREGGSNGSSVTGEEGRSHKQGGIGRFFGFLCCRGASPEVEENDRSRLANKRPGSASPRISTPVKKIIAKDISVNHPRDVVDNEKIVEDSGESKLKSDSSSVPPVILNSKSVVKDDEIADGEGLGIVLKDGPAAEETSANRLPLLDTPIVTVQAPTPTPVEPDDNSSRPGSASFPEPAADLVVKKEDVDMKEARADDASGDDGLANIPPNTTEVARHGGDSDSDNGSDTGSGTYPGPVELVETPPVDDKQQWLLPPIAPRFEGKKCLVLDLDETLVHSSFKVLHQADFTIPVEIEGNYHNVYVIKRPGVDQFMKRVGELYEVVVFTASVSKYGDPLLDQLDIHHVVHHRLFRESCFNHQGNYVKDLSQLGRDLKDTIIIDNSPTSYIFHPQHAVPISSWFSDAHDNELLDLIPVLEDLSTMDVRDVTLVLDVSL</sequence>
<dbReference type="Proteomes" id="UP001447188">
    <property type="component" value="Unassembled WGS sequence"/>
</dbReference>
<organism evidence="3 4">
    <name type="scientific">Discina gigas</name>
    <dbReference type="NCBI Taxonomy" id="1032678"/>
    <lineage>
        <taxon>Eukaryota</taxon>
        <taxon>Fungi</taxon>
        <taxon>Dikarya</taxon>
        <taxon>Ascomycota</taxon>
        <taxon>Pezizomycotina</taxon>
        <taxon>Pezizomycetes</taxon>
        <taxon>Pezizales</taxon>
        <taxon>Discinaceae</taxon>
        <taxon>Discina</taxon>
    </lineage>
</organism>
<protein>
    <recommendedName>
        <fullName evidence="2">FCP1 homology domain-containing protein</fullName>
    </recommendedName>
</protein>
<dbReference type="InterPro" id="IPR023214">
    <property type="entry name" value="HAD_sf"/>
</dbReference>
<feature type="compositionally biased region" description="Polar residues" evidence="1">
    <location>
        <begin position="75"/>
        <end position="87"/>
    </location>
</feature>
<keyword evidence="4" id="KW-1185">Reference proteome</keyword>
<dbReference type="SMART" id="SM00577">
    <property type="entry name" value="CPDc"/>
    <property type="match status" value="1"/>
</dbReference>
<dbReference type="InterPro" id="IPR011948">
    <property type="entry name" value="Dullard_phosphatase"/>
</dbReference>
<dbReference type="PANTHER" id="PTHR12210">
    <property type="entry name" value="DULLARD PROTEIN PHOSPHATASE"/>
    <property type="match status" value="1"/>
</dbReference>
<feature type="region of interest" description="Disordered" evidence="1">
    <location>
        <begin position="172"/>
        <end position="195"/>
    </location>
</feature>
<feature type="region of interest" description="Disordered" evidence="1">
    <location>
        <begin position="216"/>
        <end position="237"/>
    </location>
</feature>
<dbReference type="SUPFAM" id="SSF56784">
    <property type="entry name" value="HAD-like"/>
    <property type="match status" value="1"/>
</dbReference>
<dbReference type="PROSITE" id="PS50969">
    <property type="entry name" value="FCP1"/>
    <property type="match status" value="1"/>
</dbReference>
<name>A0ABR3G839_9PEZI</name>
<proteinExistence type="predicted"/>
<gene>
    <name evidence="3" type="ORF">Q9L58_009199</name>
</gene>
<dbReference type="Gene3D" id="3.40.50.1000">
    <property type="entry name" value="HAD superfamily/HAD-like"/>
    <property type="match status" value="1"/>
</dbReference>
<feature type="compositionally biased region" description="Polar residues" evidence="1">
    <location>
        <begin position="95"/>
        <end position="105"/>
    </location>
</feature>
<evidence type="ECO:0000313" key="3">
    <source>
        <dbReference type="EMBL" id="KAL0631945.1"/>
    </source>
</evidence>
<feature type="compositionally biased region" description="Low complexity" evidence="1">
    <location>
        <begin position="106"/>
        <end position="127"/>
    </location>
</feature>
<feature type="region of interest" description="Disordered" evidence="1">
    <location>
        <begin position="1"/>
        <end position="156"/>
    </location>
</feature>
<evidence type="ECO:0000313" key="4">
    <source>
        <dbReference type="Proteomes" id="UP001447188"/>
    </source>
</evidence>
<dbReference type="EMBL" id="JBBBZM010000199">
    <property type="protein sequence ID" value="KAL0631945.1"/>
    <property type="molecule type" value="Genomic_DNA"/>
</dbReference>
<dbReference type="InterPro" id="IPR036412">
    <property type="entry name" value="HAD-like_sf"/>
</dbReference>
<accession>A0ABR3G839</accession>
<feature type="compositionally biased region" description="Basic and acidic residues" evidence="1">
    <location>
        <begin position="216"/>
        <end position="230"/>
    </location>
</feature>
<dbReference type="InterPro" id="IPR050365">
    <property type="entry name" value="TIM50"/>
</dbReference>
<feature type="domain" description="FCP1 homology" evidence="2">
    <location>
        <begin position="393"/>
        <end position="551"/>
    </location>
</feature>
<feature type="compositionally biased region" description="Basic and acidic residues" evidence="1">
    <location>
        <begin position="315"/>
        <end position="330"/>
    </location>
</feature>
<dbReference type="CDD" id="cd07521">
    <property type="entry name" value="HAD_FCP1-like"/>
    <property type="match status" value="1"/>
</dbReference>
<dbReference type="Pfam" id="PF03031">
    <property type="entry name" value="NIF"/>
    <property type="match status" value="1"/>
</dbReference>
<feature type="region of interest" description="Disordered" evidence="1">
    <location>
        <begin position="258"/>
        <end position="373"/>
    </location>
</feature>
<comment type="caution">
    <text evidence="3">The sequence shown here is derived from an EMBL/GenBank/DDBJ whole genome shotgun (WGS) entry which is preliminary data.</text>
</comment>
<reference evidence="3 4" key="1">
    <citation type="submission" date="2024-02" db="EMBL/GenBank/DDBJ databases">
        <title>Discinaceae phylogenomics.</title>
        <authorList>
            <person name="Dirks A.C."/>
            <person name="James T.Y."/>
        </authorList>
    </citation>
    <scope>NUCLEOTIDE SEQUENCE [LARGE SCALE GENOMIC DNA]</scope>
    <source>
        <strain evidence="3 4">ACD0624</strain>
    </source>
</reference>